<evidence type="ECO:0000313" key="3">
    <source>
        <dbReference type="Proteomes" id="UP000198217"/>
    </source>
</evidence>
<dbReference type="PROSITE" id="PS50943">
    <property type="entry name" value="HTH_CROC1"/>
    <property type="match status" value="1"/>
</dbReference>
<dbReference type="Proteomes" id="UP000198217">
    <property type="component" value="Chromosome I"/>
</dbReference>
<dbReference type="InterPro" id="IPR001387">
    <property type="entry name" value="Cro/C1-type_HTH"/>
</dbReference>
<dbReference type="InterPro" id="IPR010982">
    <property type="entry name" value="Lambda_DNA-bd_dom_sf"/>
</dbReference>
<evidence type="ECO:0000259" key="1">
    <source>
        <dbReference type="PROSITE" id="PS50943"/>
    </source>
</evidence>
<accession>A0A1C5IB93</accession>
<sequence length="484" mass="53200">MGNHVTTPGAAVLLDHLRIPDDLWSHENMRTALGTRDIGAVFRLLARHTGASQTRIGAAVGLEQGYISRIIAGRKVTSIDVLERIADGCGMPDEARMTLGLAPRRQAYRPVMASRPPGGQSDVPANRSWHDDVRAAAQLWKGDVNRRDMLRQAAFGSAGYTLPALRWFTAATPQPVAQEGRRTVGQPDIDTIREVTATYRRLDNQYGGGHARDNVVRYLHHEVTPLVTEGRYEPATGSRLLAAVAELTQLAGWQAYDMAEHGRAQRYLTHALDLARAADDAGLGAEILAAMSHQVTYLGHTAAGVDLARAARQTAQRAGLTVLTAEALVMEAHAHAAARDERACATALHRAEQALDRADRSSDPQWLGYFDEAYLSAKFGHCFHALGQHQQAERFAVRSLRMDERYVRGKAFNLALLATIHARRGEADRASAIGAQALTLTTQLRSARAVRYLRDLQTHLTAHRHRPAVRHFITRVDAALGRRR</sequence>
<dbReference type="AlphaFoldDB" id="A0A1C5IB93"/>
<name>A0A1C5IB93_9ACTN</name>
<dbReference type="InterPro" id="IPR011990">
    <property type="entry name" value="TPR-like_helical_dom_sf"/>
</dbReference>
<gene>
    <name evidence="2" type="ORF">GA0070609_3076</name>
</gene>
<dbReference type="Gene3D" id="1.25.40.10">
    <property type="entry name" value="Tetratricopeptide repeat domain"/>
    <property type="match status" value="1"/>
</dbReference>
<dbReference type="SMART" id="SM00530">
    <property type="entry name" value="HTH_XRE"/>
    <property type="match status" value="1"/>
</dbReference>
<dbReference type="CDD" id="cd00093">
    <property type="entry name" value="HTH_XRE"/>
    <property type="match status" value="1"/>
</dbReference>
<reference evidence="2 3" key="1">
    <citation type="submission" date="2016-06" db="EMBL/GenBank/DDBJ databases">
        <authorList>
            <person name="Kjaerup R.B."/>
            <person name="Dalgaard T.S."/>
            <person name="Juul-Madsen H.R."/>
        </authorList>
    </citation>
    <scope>NUCLEOTIDE SEQUENCE [LARGE SCALE GENOMIC DNA]</scope>
    <source>
        <strain evidence="2 3">DSM 43904</strain>
    </source>
</reference>
<dbReference type="EMBL" id="LT607750">
    <property type="protein sequence ID" value="SCG55708.1"/>
    <property type="molecule type" value="Genomic_DNA"/>
</dbReference>
<feature type="domain" description="HTH cro/C1-type" evidence="1">
    <location>
        <begin position="52"/>
        <end position="95"/>
    </location>
</feature>
<dbReference type="Gene3D" id="1.10.260.40">
    <property type="entry name" value="lambda repressor-like DNA-binding domains"/>
    <property type="match status" value="1"/>
</dbReference>
<dbReference type="SUPFAM" id="SSF48452">
    <property type="entry name" value="TPR-like"/>
    <property type="match status" value="1"/>
</dbReference>
<dbReference type="GO" id="GO:0003677">
    <property type="term" value="F:DNA binding"/>
    <property type="evidence" value="ECO:0007669"/>
    <property type="project" value="InterPro"/>
</dbReference>
<dbReference type="Pfam" id="PF13560">
    <property type="entry name" value="HTH_31"/>
    <property type="match status" value="1"/>
</dbReference>
<proteinExistence type="predicted"/>
<dbReference type="SUPFAM" id="SSF47413">
    <property type="entry name" value="lambda repressor-like DNA-binding domains"/>
    <property type="match status" value="1"/>
</dbReference>
<protein>
    <submittedName>
        <fullName evidence="2">Helix-turn-helix domain-containing protein</fullName>
    </submittedName>
</protein>
<keyword evidence="3" id="KW-1185">Reference proteome</keyword>
<organism evidence="2 3">
    <name type="scientific">Micromonospora echinaurantiaca</name>
    <dbReference type="NCBI Taxonomy" id="47857"/>
    <lineage>
        <taxon>Bacteria</taxon>
        <taxon>Bacillati</taxon>
        <taxon>Actinomycetota</taxon>
        <taxon>Actinomycetes</taxon>
        <taxon>Micromonosporales</taxon>
        <taxon>Micromonosporaceae</taxon>
        <taxon>Micromonospora</taxon>
    </lineage>
</organism>
<evidence type="ECO:0000313" key="2">
    <source>
        <dbReference type="EMBL" id="SCG55708.1"/>
    </source>
</evidence>